<comment type="caution">
    <text evidence="1">The sequence shown here is derived from an EMBL/GenBank/DDBJ whole genome shotgun (WGS) entry which is preliminary data.</text>
</comment>
<keyword evidence="2" id="KW-1185">Reference proteome</keyword>
<organism evidence="1 2">
    <name type="scientific">Dreissena polymorpha</name>
    <name type="common">Zebra mussel</name>
    <name type="synonym">Mytilus polymorpha</name>
    <dbReference type="NCBI Taxonomy" id="45954"/>
    <lineage>
        <taxon>Eukaryota</taxon>
        <taxon>Metazoa</taxon>
        <taxon>Spiralia</taxon>
        <taxon>Lophotrochozoa</taxon>
        <taxon>Mollusca</taxon>
        <taxon>Bivalvia</taxon>
        <taxon>Autobranchia</taxon>
        <taxon>Heteroconchia</taxon>
        <taxon>Euheterodonta</taxon>
        <taxon>Imparidentia</taxon>
        <taxon>Neoheterodontei</taxon>
        <taxon>Myida</taxon>
        <taxon>Dreissenoidea</taxon>
        <taxon>Dreissenidae</taxon>
        <taxon>Dreissena</taxon>
    </lineage>
</organism>
<sequence>MVQEYQEETPPVQYSTTIPGGNPTCPVWCKNTRRKHTCPVWFKNTKRKPQLSCMVQEYQEETSTVRYGTIIQRRTLPFLYGDH</sequence>
<dbReference type="AlphaFoldDB" id="A0A9D4B948"/>
<protein>
    <submittedName>
        <fullName evidence="1">Uncharacterized protein</fullName>
    </submittedName>
</protein>
<gene>
    <name evidence="1" type="ORF">DPMN_081345</name>
</gene>
<evidence type="ECO:0000313" key="2">
    <source>
        <dbReference type="Proteomes" id="UP000828390"/>
    </source>
</evidence>
<reference evidence="1" key="1">
    <citation type="journal article" date="2019" name="bioRxiv">
        <title>The Genome of the Zebra Mussel, Dreissena polymorpha: A Resource for Invasive Species Research.</title>
        <authorList>
            <person name="McCartney M.A."/>
            <person name="Auch B."/>
            <person name="Kono T."/>
            <person name="Mallez S."/>
            <person name="Zhang Y."/>
            <person name="Obille A."/>
            <person name="Becker A."/>
            <person name="Abrahante J.E."/>
            <person name="Garbe J."/>
            <person name="Badalamenti J.P."/>
            <person name="Herman A."/>
            <person name="Mangelson H."/>
            <person name="Liachko I."/>
            <person name="Sullivan S."/>
            <person name="Sone E.D."/>
            <person name="Koren S."/>
            <person name="Silverstein K.A.T."/>
            <person name="Beckman K.B."/>
            <person name="Gohl D.M."/>
        </authorList>
    </citation>
    <scope>NUCLEOTIDE SEQUENCE</scope>
    <source>
        <strain evidence="1">Duluth1</strain>
        <tissue evidence="1">Whole animal</tissue>
    </source>
</reference>
<accession>A0A9D4B948</accession>
<name>A0A9D4B948_DREPO</name>
<proteinExistence type="predicted"/>
<evidence type="ECO:0000313" key="1">
    <source>
        <dbReference type="EMBL" id="KAH3693906.1"/>
    </source>
</evidence>
<reference evidence="1" key="2">
    <citation type="submission" date="2020-11" db="EMBL/GenBank/DDBJ databases">
        <authorList>
            <person name="McCartney M.A."/>
            <person name="Auch B."/>
            <person name="Kono T."/>
            <person name="Mallez S."/>
            <person name="Becker A."/>
            <person name="Gohl D.M."/>
            <person name="Silverstein K.A.T."/>
            <person name="Koren S."/>
            <person name="Bechman K.B."/>
            <person name="Herman A."/>
            <person name="Abrahante J.E."/>
            <person name="Garbe J."/>
        </authorList>
    </citation>
    <scope>NUCLEOTIDE SEQUENCE</scope>
    <source>
        <strain evidence="1">Duluth1</strain>
        <tissue evidence="1">Whole animal</tissue>
    </source>
</reference>
<dbReference type="Proteomes" id="UP000828390">
    <property type="component" value="Unassembled WGS sequence"/>
</dbReference>
<dbReference type="EMBL" id="JAIWYP010000016">
    <property type="protein sequence ID" value="KAH3693906.1"/>
    <property type="molecule type" value="Genomic_DNA"/>
</dbReference>